<accession>A0AAF0QES5</accession>
<reference evidence="2" key="1">
    <citation type="submission" date="2023-08" db="EMBL/GenBank/DDBJ databases">
        <title>A de novo genome assembly of Solanum verrucosum Schlechtendal, a Mexican diploid species geographically isolated from the other diploid A-genome species in potato relatives.</title>
        <authorList>
            <person name="Hosaka K."/>
        </authorList>
    </citation>
    <scope>NUCLEOTIDE SEQUENCE</scope>
    <source>
        <tissue evidence="2">Young leaves</tissue>
    </source>
</reference>
<dbReference type="AlphaFoldDB" id="A0AAF0QES5"/>
<keyword evidence="3" id="KW-1185">Reference proteome</keyword>
<sequence>MMITQMDLLTKHLMGSGSKAANVIRVNKGNPYEVQFKALYNEEVHFLANQGGGLRPNYQSLGRNQGWNRDRDDGWRDRDKEWCDRGKKLRERNSDKEQYVPPHERQKPEVPRANHENLCIEDMFARILNKVEGSDKVLKKMNDDFSSLNQTLNLHSLSIKQFEIQMGQIPTHLNPRPKGGLPTDTMVKPNMKFESMSSSYHDDI</sequence>
<dbReference type="EMBL" id="CP133614">
    <property type="protein sequence ID" value="WMV18544.1"/>
    <property type="molecule type" value="Genomic_DNA"/>
</dbReference>
<evidence type="ECO:0000256" key="1">
    <source>
        <dbReference type="SAM" id="MobiDB-lite"/>
    </source>
</evidence>
<feature type="compositionally biased region" description="Polar residues" evidence="1">
    <location>
        <begin position="57"/>
        <end position="67"/>
    </location>
</feature>
<protein>
    <recommendedName>
        <fullName evidence="4">Integrase core domain containing protein</fullName>
    </recommendedName>
</protein>
<name>A0AAF0QES5_SOLVR</name>
<evidence type="ECO:0000313" key="2">
    <source>
        <dbReference type="EMBL" id="WMV18544.1"/>
    </source>
</evidence>
<evidence type="ECO:0008006" key="4">
    <source>
        <dbReference type="Google" id="ProtNLM"/>
    </source>
</evidence>
<organism evidence="2 3">
    <name type="scientific">Solanum verrucosum</name>
    <dbReference type="NCBI Taxonomy" id="315347"/>
    <lineage>
        <taxon>Eukaryota</taxon>
        <taxon>Viridiplantae</taxon>
        <taxon>Streptophyta</taxon>
        <taxon>Embryophyta</taxon>
        <taxon>Tracheophyta</taxon>
        <taxon>Spermatophyta</taxon>
        <taxon>Magnoliopsida</taxon>
        <taxon>eudicotyledons</taxon>
        <taxon>Gunneridae</taxon>
        <taxon>Pentapetalae</taxon>
        <taxon>asterids</taxon>
        <taxon>lamiids</taxon>
        <taxon>Solanales</taxon>
        <taxon>Solanaceae</taxon>
        <taxon>Solanoideae</taxon>
        <taxon>Solaneae</taxon>
        <taxon>Solanum</taxon>
    </lineage>
</organism>
<proteinExistence type="predicted"/>
<gene>
    <name evidence="2" type="ORF">MTR67_011929</name>
</gene>
<feature type="region of interest" description="Disordered" evidence="1">
    <location>
        <begin position="54"/>
        <end position="76"/>
    </location>
</feature>
<evidence type="ECO:0000313" key="3">
    <source>
        <dbReference type="Proteomes" id="UP001234989"/>
    </source>
</evidence>
<dbReference type="Proteomes" id="UP001234989">
    <property type="component" value="Chromosome 3"/>
</dbReference>
<feature type="region of interest" description="Disordered" evidence="1">
    <location>
        <begin position="89"/>
        <end position="111"/>
    </location>
</feature>